<evidence type="ECO:0000256" key="1">
    <source>
        <dbReference type="SAM" id="MobiDB-lite"/>
    </source>
</evidence>
<dbReference type="InParanoid" id="A0A2J7Q654"/>
<keyword evidence="3" id="KW-1185">Reference proteome</keyword>
<organism evidence="2 3">
    <name type="scientific">Cryptotermes secundus</name>
    <dbReference type="NCBI Taxonomy" id="105785"/>
    <lineage>
        <taxon>Eukaryota</taxon>
        <taxon>Metazoa</taxon>
        <taxon>Ecdysozoa</taxon>
        <taxon>Arthropoda</taxon>
        <taxon>Hexapoda</taxon>
        <taxon>Insecta</taxon>
        <taxon>Pterygota</taxon>
        <taxon>Neoptera</taxon>
        <taxon>Polyneoptera</taxon>
        <taxon>Dictyoptera</taxon>
        <taxon>Blattodea</taxon>
        <taxon>Blattoidea</taxon>
        <taxon>Termitoidae</taxon>
        <taxon>Kalotermitidae</taxon>
        <taxon>Cryptotermitinae</taxon>
        <taxon>Cryptotermes</taxon>
    </lineage>
</organism>
<proteinExistence type="predicted"/>
<reference evidence="2 3" key="1">
    <citation type="submission" date="2017-12" db="EMBL/GenBank/DDBJ databases">
        <title>Hemimetabolous genomes reveal molecular basis of termite eusociality.</title>
        <authorList>
            <person name="Harrison M.C."/>
            <person name="Jongepier E."/>
            <person name="Robertson H.M."/>
            <person name="Arning N."/>
            <person name="Bitard-Feildel T."/>
            <person name="Chao H."/>
            <person name="Childers C.P."/>
            <person name="Dinh H."/>
            <person name="Doddapaneni H."/>
            <person name="Dugan S."/>
            <person name="Gowin J."/>
            <person name="Greiner C."/>
            <person name="Han Y."/>
            <person name="Hu H."/>
            <person name="Hughes D.S.T."/>
            <person name="Huylmans A.-K."/>
            <person name="Kemena C."/>
            <person name="Kremer L.P.M."/>
            <person name="Lee S.L."/>
            <person name="Lopez-Ezquerra A."/>
            <person name="Mallet L."/>
            <person name="Monroy-Kuhn J.M."/>
            <person name="Moser A."/>
            <person name="Murali S.C."/>
            <person name="Muzny D.M."/>
            <person name="Otani S."/>
            <person name="Piulachs M.-D."/>
            <person name="Poelchau M."/>
            <person name="Qu J."/>
            <person name="Schaub F."/>
            <person name="Wada-Katsumata A."/>
            <person name="Worley K.C."/>
            <person name="Xie Q."/>
            <person name="Ylla G."/>
            <person name="Poulsen M."/>
            <person name="Gibbs R.A."/>
            <person name="Schal C."/>
            <person name="Richards S."/>
            <person name="Belles X."/>
            <person name="Korb J."/>
            <person name="Bornberg-Bauer E."/>
        </authorList>
    </citation>
    <scope>NUCLEOTIDE SEQUENCE [LARGE SCALE GENOMIC DNA]</scope>
    <source>
        <tissue evidence="2">Whole body</tissue>
    </source>
</reference>
<feature type="compositionally biased region" description="Basic residues" evidence="1">
    <location>
        <begin position="21"/>
        <end position="33"/>
    </location>
</feature>
<dbReference type="Proteomes" id="UP000235965">
    <property type="component" value="Unassembled WGS sequence"/>
</dbReference>
<dbReference type="AlphaFoldDB" id="A0A2J7Q654"/>
<feature type="region of interest" description="Disordered" evidence="1">
    <location>
        <begin position="1"/>
        <end position="71"/>
    </location>
</feature>
<protein>
    <submittedName>
        <fullName evidence="2">Uncharacterized protein</fullName>
    </submittedName>
</protein>
<accession>A0A2J7Q654</accession>
<evidence type="ECO:0000313" key="2">
    <source>
        <dbReference type="EMBL" id="PNF24070.1"/>
    </source>
</evidence>
<dbReference type="EMBL" id="NEVH01017540">
    <property type="protein sequence ID" value="PNF24070.1"/>
    <property type="molecule type" value="Genomic_DNA"/>
</dbReference>
<name>A0A2J7Q654_9NEOP</name>
<comment type="caution">
    <text evidence="2">The sequence shown here is derived from an EMBL/GenBank/DDBJ whole genome shotgun (WGS) entry which is preliminary data.</text>
</comment>
<gene>
    <name evidence="2" type="ORF">B7P43_G08103</name>
</gene>
<feature type="compositionally biased region" description="Basic and acidic residues" evidence="1">
    <location>
        <begin position="34"/>
        <end position="56"/>
    </location>
</feature>
<evidence type="ECO:0000313" key="3">
    <source>
        <dbReference type="Proteomes" id="UP000235965"/>
    </source>
</evidence>
<sequence length="146" mass="16662">MARSRFYDYLTSDTAGGGGRRLQHFRGQPKWRGKSRDCNQSRGLDKSAQRPQKVDENPPTVSPKPIVDPTIDLKPKALSTTESALRNDPMWQDFHDDGFNGLSPYFARNEFAVSTEGVVAIAEKEYDLMLMSHPWKLNPKLIYYLQ</sequence>